<organism evidence="1 2">
    <name type="scientific">Puniceicoccus vermicola</name>
    <dbReference type="NCBI Taxonomy" id="388746"/>
    <lineage>
        <taxon>Bacteria</taxon>
        <taxon>Pseudomonadati</taxon>
        <taxon>Verrucomicrobiota</taxon>
        <taxon>Opitutia</taxon>
        <taxon>Puniceicoccales</taxon>
        <taxon>Puniceicoccaceae</taxon>
        <taxon>Puniceicoccus</taxon>
    </lineage>
</organism>
<protein>
    <submittedName>
        <fullName evidence="1">Uncharacterized protein</fullName>
    </submittedName>
</protein>
<dbReference type="EMBL" id="JACHVA010000046">
    <property type="protein sequence ID" value="MBC2601162.1"/>
    <property type="molecule type" value="Genomic_DNA"/>
</dbReference>
<keyword evidence="2" id="KW-1185">Reference proteome</keyword>
<gene>
    <name evidence="1" type="ORF">H5P30_05130</name>
</gene>
<name>A0A7X1E519_9BACT</name>
<accession>A0A7X1E519</accession>
<comment type="caution">
    <text evidence="1">The sequence shown here is derived from an EMBL/GenBank/DDBJ whole genome shotgun (WGS) entry which is preliminary data.</text>
</comment>
<dbReference type="AlphaFoldDB" id="A0A7X1E519"/>
<reference evidence="1 2" key="1">
    <citation type="submission" date="2020-07" db="EMBL/GenBank/DDBJ databases">
        <authorList>
            <person name="Feng X."/>
        </authorList>
    </citation>
    <scope>NUCLEOTIDE SEQUENCE [LARGE SCALE GENOMIC DNA]</scope>
    <source>
        <strain evidence="1 2">JCM14086</strain>
    </source>
</reference>
<evidence type="ECO:0000313" key="1">
    <source>
        <dbReference type="EMBL" id="MBC2601162.1"/>
    </source>
</evidence>
<sequence length="131" mass="14885">MKSNHKHMKAGHFLIDHAQPTEDEIDAMNPAELADFLSENGVDLAKMDSEIPQIQQDLTSQIIFSQADHVLRNKTQSTIVDLSEFSEEQIIAELTQKYGGTENIPLAARNFKSLSREEWESLYKDLILRGK</sequence>
<evidence type="ECO:0000313" key="2">
    <source>
        <dbReference type="Proteomes" id="UP000525652"/>
    </source>
</evidence>
<dbReference type="RefSeq" id="WP_185691887.1">
    <property type="nucleotide sequence ID" value="NZ_JACHVA010000046.1"/>
</dbReference>
<proteinExistence type="predicted"/>
<dbReference type="Proteomes" id="UP000525652">
    <property type="component" value="Unassembled WGS sequence"/>
</dbReference>